<reference evidence="2" key="1">
    <citation type="journal article" date="2023" name="Genome Biol. Evol.">
        <title>First Whole Genome Sequence and Flow Cytometry Genome Size Data for the Lichen-Forming Fungus Ramalina farinacea (Ascomycota).</title>
        <authorList>
            <person name="Llewellyn T."/>
            <person name="Mian S."/>
            <person name="Hill R."/>
            <person name="Leitch I.J."/>
            <person name="Gaya E."/>
        </authorList>
    </citation>
    <scope>NUCLEOTIDE SEQUENCE</scope>
    <source>
        <strain evidence="2">LIQ254RAFAR</strain>
    </source>
</reference>
<proteinExistence type="predicted"/>
<comment type="caution">
    <text evidence="2">The sequence shown here is derived from an EMBL/GenBank/DDBJ whole genome shotgun (WGS) entry which is preliminary data.</text>
</comment>
<protein>
    <submittedName>
        <fullName evidence="2">Uncharacterized protein</fullName>
    </submittedName>
</protein>
<dbReference type="AlphaFoldDB" id="A0AA43QKI1"/>
<dbReference type="EMBL" id="JAPUFD010000003">
    <property type="protein sequence ID" value="MDI1486398.1"/>
    <property type="molecule type" value="Genomic_DNA"/>
</dbReference>
<gene>
    <name evidence="2" type="ORF">OHK93_005626</name>
</gene>
<feature type="compositionally biased region" description="Basic and acidic residues" evidence="1">
    <location>
        <begin position="45"/>
        <end position="78"/>
    </location>
</feature>
<sequence>MGCGGQDDDARKEAIDEHKHDQLNKQKEGKGHWKGELSSNSESAVKADRGEIHDAHEDISELQKQTSEEHQKDHEHGK</sequence>
<dbReference type="Proteomes" id="UP001161017">
    <property type="component" value="Unassembled WGS sequence"/>
</dbReference>
<evidence type="ECO:0000256" key="1">
    <source>
        <dbReference type="SAM" id="MobiDB-lite"/>
    </source>
</evidence>
<evidence type="ECO:0000313" key="3">
    <source>
        <dbReference type="Proteomes" id="UP001161017"/>
    </source>
</evidence>
<name>A0AA43QKI1_9LECA</name>
<accession>A0AA43QKI1</accession>
<keyword evidence="3" id="KW-1185">Reference proteome</keyword>
<evidence type="ECO:0000313" key="2">
    <source>
        <dbReference type="EMBL" id="MDI1486398.1"/>
    </source>
</evidence>
<feature type="compositionally biased region" description="Basic and acidic residues" evidence="1">
    <location>
        <begin position="8"/>
        <end position="35"/>
    </location>
</feature>
<organism evidence="2 3">
    <name type="scientific">Ramalina farinacea</name>
    <dbReference type="NCBI Taxonomy" id="258253"/>
    <lineage>
        <taxon>Eukaryota</taxon>
        <taxon>Fungi</taxon>
        <taxon>Dikarya</taxon>
        <taxon>Ascomycota</taxon>
        <taxon>Pezizomycotina</taxon>
        <taxon>Lecanoromycetes</taxon>
        <taxon>OSLEUM clade</taxon>
        <taxon>Lecanoromycetidae</taxon>
        <taxon>Lecanorales</taxon>
        <taxon>Lecanorineae</taxon>
        <taxon>Ramalinaceae</taxon>
        <taxon>Ramalina</taxon>
    </lineage>
</organism>
<feature type="region of interest" description="Disordered" evidence="1">
    <location>
        <begin position="1"/>
        <end position="78"/>
    </location>
</feature>